<name>A0A0D3EN59_9ORYZ</name>
<evidence type="ECO:0000313" key="3">
    <source>
        <dbReference type="Proteomes" id="UP000026960"/>
    </source>
</evidence>
<evidence type="ECO:0000313" key="2">
    <source>
        <dbReference type="EnsemblPlants" id="OBART01G13440.1"/>
    </source>
</evidence>
<feature type="region of interest" description="Disordered" evidence="1">
    <location>
        <begin position="320"/>
        <end position="343"/>
    </location>
</feature>
<sequence>MLRERMKEFDFVVISEELIIRSSRPEIMKFLRETGLRLLVLRNEGGNEYSFLPMPNSRTATNNRRKQRRAKVQSGRQHRQRKRRLVWTDELRKMFREAFNQLSLTQNLNSYHSVLIIKIQEDYEKNTRCPQKYFKLMKLMIDPMNDPSLTRDNIASYLQKHKKRLQKEYQKRQNLLEQKDQQLPIVDNTNTSSIQQKNMHYGKYDSMNNQPLVLSQSCYNEHSNKQPKLKEPTLLTANYHGLRNMHHHHKNIINMEPSNVLRPPNLNNAKGFNMPFNKEGVDEAIYQSQLMAHQVYANHVVATVTTTQDMRPISQVHQHGCETTPVDSSNNTNGISENNNYHVGRKNSRANMVSILWPLLR</sequence>
<feature type="compositionally biased region" description="Low complexity" evidence="1">
    <location>
        <begin position="328"/>
        <end position="340"/>
    </location>
</feature>
<dbReference type="SUPFAM" id="SSF46689">
    <property type="entry name" value="Homeodomain-like"/>
    <property type="match status" value="1"/>
</dbReference>
<proteinExistence type="predicted"/>
<keyword evidence="3" id="KW-1185">Reference proteome</keyword>
<dbReference type="Gene3D" id="1.10.10.60">
    <property type="entry name" value="Homeodomain-like"/>
    <property type="match status" value="1"/>
</dbReference>
<organism evidence="2">
    <name type="scientific">Oryza barthii</name>
    <dbReference type="NCBI Taxonomy" id="65489"/>
    <lineage>
        <taxon>Eukaryota</taxon>
        <taxon>Viridiplantae</taxon>
        <taxon>Streptophyta</taxon>
        <taxon>Embryophyta</taxon>
        <taxon>Tracheophyta</taxon>
        <taxon>Spermatophyta</taxon>
        <taxon>Magnoliopsida</taxon>
        <taxon>Liliopsida</taxon>
        <taxon>Poales</taxon>
        <taxon>Poaceae</taxon>
        <taxon>BOP clade</taxon>
        <taxon>Oryzoideae</taxon>
        <taxon>Oryzeae</taxon>
        <taxon>Oryzinae</taxon>
        <taxon>Oryza</taxon>
    </lineage>
</organism>
<dbReference type="PaxDb" id="65489-OBART01G13440.1"/>
<dbReference type="AlphaFoldDB" id="A0A0D3EN59"/>
<reference evidence="2" key="1">
    <citation type="journal article" date="2009" name="Rice">
        <title>De Novo Next Generation Sequencing of Plant Genomes.</title>
        <authorList>
            <person name="Rounsley S."/>
            <person name="Marri P.R."/>
            <person name="Yu Y."/>
            <person name="He R."/>
            <person name="Sisneros N."/>
            <person name="Goicoechea J.L."/>
            <person name="Lee S.J."/>
            <person name="Angelova A."/>
            <person name="Kudrna D."/>
            <person name="Luo M."/>
            <person name="Affourtit J."/>
            <person name="Desany B."/>
            <person name="Knight J."/>
            <person name="Niazi F."/>
            <person name="Egholm M."/>
            <person name="Wing R.A."/>
        </authorList>
    </citation>
    <scope>NUCLEOTIDE SEQUENCE [LARGE SCALE GENOMIC DNA]</scope>
    <source>
        <strain evidence="2">cv. IRGC 105608</strain>
    </source>
</reference>
<accession>A0A0D3EN59</accession>
<dbReference type="Gramene" id="OBART01G13440.1">
    <property type="protein sequence ID" value="OBART01G13440.1"/>
    <property type="gene ID" value="OBART01G13440"/>
</dbReference>
<dbReference type="HOGENOM" id="CLU_054658_1_0_1"/>
<dbReference type="EnsemblPlants" id="OBART01G13440.1">
    <property type="protein sequence ID" value="OBART01G13440.1"/>
    <property type="gene ID" value="OBART01G13440"/>
</dbReference>
<dbReference type="Proteomes" id="UP000026960">
    <property type="component" value="Chromosome 1"/>
</dbReference>
<protein>
    <submittedName>
        <fullName evidence="2">Uncharacterized protein</fullName>
    </submittedName>
</protein>
<dbReference type="InterPro" id="IPR009057">
    <property type="entry name" value="Homeodomain-like_sf"/>
</dbReference>
<evidence type="ECO:0000256" key="1">
    <source>
        <dbReference type="SAM" id="MobiDB-lite"/>
    </source>
</evidence>
<feature type="compositionally biased region" description="Basic residues" evidence="1">
    <location>
        <begin position="63"/>
        <end position="83"/>
    </location>
</feature>
<feature type="region of interest" description="Disordered" evidence="1">
    <location>
        <begin position="55"/>
        <end position="83"/>
    </location>
</feature>
<reference evidence="2" key="2">
    <citation type="submission" date="2015-03" db="UniProtKB">
        <authorList>
            <consortium name="EnsemblPlants"/>
        </authorList>
    </citation>
    <scope>IDENTIFICATION</scope>
</reference>